<evidence type="ECO:0000256" key="2">
    <source>
        <dbReference type="ARBA" id="ARBA00022692"/>
    </source>
</evidence>
<dbReference type="SUPFAM" id="SSF103473">
    <property type="entry name" value="MFS general substrate transporter"/>
    <property type="match status" value="1"/>
</dbReference>
<comment type="caution">
    <text evidence="6">The sequence shown here is derived from an EMBL/GenBank/DDBJ whole genome shotgun (WGS) entry which is preliminary data.</text>
</comment>
<protein>
    <submittedName>
        <fullName evidence="6">General substrate transporter</fullName>
    </submittedName>
</protein>
<keyword evidence="7" id="KW-1185">Reference proteome</keyword>
<sequence>MALRFLIGLGSTIASSSAPMLAAELAHYESRTTPNIHVQYTPVLRTFQAPPAFINLIGLCFHPDSPRWLVGQDCYDEARDILIKYHANGDHDSVFVAAEFQELPFSSSWQALDRGRACANEGQRKSHIPCYFLCFPPPVVWKRPGLLLYIFRLFVHSRDHPFNIRVKAIALLMGSIKGASFFNQFVNPTGPKNLGWKYYIVYCVWLCVVLITNQSLEEISDTFEKYSENPSEKKLKVTDIECIDHQRNERD</sequence>
<organism evidence="6 7">
    <name type="scientific">Fusarium agapanthi</name>
    <dbReference type="NCBI Taxonomy" id="1803897"/>
    <lineage>
        <taxon>Eukaryota</taxon>
        <taxon>Fungi</taxon>
        <taxon>Dikarya</taxon>
        <taxon>Ascomycota</taxon>
        <taxon>Pezizomycotina</taxon>
        <taxon>Sordariomycetes</taxon>
        <taxon>Hypocreomycetidae</taxon>
        <taxon>Hypocreales</taxon>
        <taxon>Nectriaceae</taxon>
        <taxon>Fusarium</taxon>
        <taxon>Fusarium fujikuroi species complex</taxon>
    </lineage>
</organism>
<comment type="subcellular location">
    <subcellularLocation>
        <location evidence="1">Membrane</location>
        <topology evidence="1">Multi-pass membrane protein</topology>
    </subcellularLocation>
</comment>
<feature type="chain" id="PRO_5040170478" evidence="5">
    <location>
        <begin position="18"/>
        <end position="251"/>
    </location>
</feature>
<evidence type="ECO:0000256" key="1">
    <source>
        <dbReference type="ARBA" id="ARBA00004141"/>
    </source>
</evidence>
<keyword evidence="4" id="KW-0472">Membrane</keyword>
<dbReference type="EMBL" id="LUFC02000075">
    <property type="protein sequence ID" value="KAF4502478.1"/>
    <property type="molecule type" value="Genomic_DNA"/>
</dbReference>
<evidence type="ECO:0000256" key="3">
    <source>
        <dbReference type="ARBA" id="ARBA00022989"/>
    </source>
</evidence>
<keyword evidence="3" id="KW-1133">Transmembrane helix</keyword>
<dbReference type="Gene3D" id="1.20.1250.20">
    <property type="entry name" value="MFS general substrate transporter like domains"/>
    <property type="match status" value="2"/>
</dbReference>
<dbReference type="GO" id="GO:0005351">
    <property type="term" value="F:carbohydrate:proton symporter activity"/>
    <property type="evidence" value="ECO:0007669"/>
    <property type="project" value="TreeGrafter"/>
</dbReference>
<evidence type="ECO:0000313" key="7">
    <source>
        <dbReference type="Proteomes" id="UP000737391"/>
    </source>
</evidence>
<name>A0A9P5EHW5_9HYPO</name>
<dbReference type="OrthoDB" id="6133115at2759"/>
<feature type="signal peptide" evidence="5">
    <location>
        <begin position="1"/>
        <end position="17"/>
    </location>
</feature>
<dbReference type="PANTHER" id="PTHR48022:SF2">
    <property type="entry name" value="PLASTIDIC GLUCOSE TRANSPORTER 4"/>
    <property type="match status" value="1"/>
</dbReference>
<accession>A0A9P5EHW5</accession>
<dbReference type="GO" id="GO:0016020">
    <property type="term" value="C:membrane"/>
    <property type="evidence" value="ECO:0007669"/>
    <property type="project" value="UniProtKB-SubCell"/>
</dbReference>
<keyword evidence="2" id="KW-0812">Transmembrane</keyword>
<dbReference type="InterPro" id="IPR036259">
    <property type="entry name" value="MFS_trans_sf"/>
</dbReference>
<dbReference type="Proteomes" id="UP000737391">
    <property type="component" value="Unassembled WGS sequence"/>
</dbReference>
<dbReference type="InterPro" id="IPR050360">
    <property type="entry name" value="MFS_Sugar_Transporters"/>
</dbReference>
<evidence type="ECO:0000313" key="6">
    <source>
        <dbReference type="EMBL" id="KAF4502478.1"/>
    </source>
</evidence>
<dbReference type="InterPro" id="IPR005828">
    <property type="entry name" value="MFS_sugar_transport-like"/>
</dbReference>
<keyword evidence="5" id="KW-0732">Signal</keyword>
<evidence type="ECO:0000256" key="4">
    <source>
        <dbReference type="ARBA" id="ARBA00023136"/>
    </source>
</evidence>
<dbReference type="PANTHER" id="PTHR48022">
    <property type="entry name" value="PLASTIDIC GLUCOSE TRANSPORTER 4"/>
    <property type="match status" value="1"/>
</dbReference>
<gene>
    <name evidence="6" type="ORF">FAGAP_1293</name>
</gene>
<dbReference type="Pfam" id="PF00083">
    <property type="entry name" value="Sugar_tr"/>
    <property type="match status" value="1"/>
</dbReference>
<reference evidence="6" key="1">
    <citation type="submission" date="2020-01" db="EMBL/GenBank/DDBJ databases">
        <title>Identification and distribution of gene clusters putatively required for synthesis of sphingolipid metabolism inhibitors in phylogenetically diverse species of the filamentous fungus Fusarium.</title>
        <authorList>
            <person name="Kim H.-S."/>
            <person name="Busman M."/>
            <person name="Brown D.W."/>
            <person name="Divon H."/>
            <person name="Uhlig S."/>
            <person name="Proctor R.H."/>
        </authorList>
    </citation>
    <scope>NUCLEOTIDE SEQUENCE</scope>
    <source>
        <strain evidence="6">NRRL 31653</strain>
    </source>
</reference>
<evidence type="ECO:0000256" key="5">
    <source>
        <dbReference type="SAM" id="SignalP"/>
    </source>
</evidence>
<proteinExistence type="predicted"/>
<dbReference type="AlphaFoldDB" id="A0A9P5EHW5"/>